<proteinExistence type="predicted"/>
<accession>A0A852T1P7</accession>
<keyword evidence="2" id="KW-1185">Reference proteome</keyword>
<comment type="caution">
    <text evidence="1">The sequence shown here is derived from an EMBL/GenBank/DDBJ whole genome shotgun (WGS) entry which is preliminary data.</text>
</comment>
<dbReference type="AlphaFoldDB" id="A0A852T1P7"/>
<sequence>MTADVTPAIIGLRLRPHIIGRAQLVGLTQTGLDGAPEPVADAAAS</sequence>
<dbReference type="EMBL" id="JACCBJ010000001">
    <property type="protein sequence ID" value="NYD75369.1"/>
    <property type="molecule type" value="Genomic_DNA"/>
</dbReference>
<evidence type="ECO:0000313" key="1">
    <source>
        <dbReference type="EMBL" id="NYD75369.1"/>
    </source>
</evidence>
<protein>
    <submittedName>
        <fullName evidence="1">Uncharacterized protein</fullName>
    </submittedName>
</protein>
<dbReference type="Proteomes" id="UP000589620">
    <property type="component" value="Unassembled WGS sequence"/>
</dbReference>
<reference evidence="1 2" key="1">
    <citation type="submission" date="2020-07" db="EMBL/GenBank/DDBJ databases">
        <title>Sequencing the genomes of 1000 actinobacteria strains.</title>
        <authorList>
            <person name="Klenk H.-P."/>
        </authorList>
    </citation>
    <scope>NUCLEOTIDE SEQUENCE [LARGE SCALE GENOMIC DNA]</scope>
    <source>
        <strain evidence="1 2">DSM 23871</strain>
    </source>
</reference>
<evidence type="ECO:0000313" key="2">
    <source>
        <dbReference type="Proteomes" id="UP000589620"/>
    </source>
</evidence>
<name>A0A852T1P7_9MICO</name>
<gene>
    <name evidence="1" type="ORF">BJ963_002888</name>
</gene>
<organism evidence="1 2">
    <name type="scientific">Leifsonia soli</name>
    <dbReference type="NCBI Taxonomy" id="582665"/>
    <lineage>
        <taxon>Bacteria</taxon>
        <taxon>Bacillati</taxon>
        <taxon>Actinomycetota</taxon>
        <taxon>Actinomycetes</taxon>
        <taxon>Micrococcales</taxon>
        <taxon>Microbacteriaceae</taxon>
        <taxon>Leifsonia</taxon>
    </lineage>
</organism>